<feature type="compositionally biased region" description="Basic and acidic residues" evidence="1">
    <location>
        <begin position="23"/>
        <end position="39"/>
    </location>
</feature>
<evidence type="ECO:0000313" key="2">
    <source>
        <dbReference type="EMBL" id="GBP10076.1"/>
    </source>
</evidence>
<dbReference type="AlphaFoldDB" id="A0A4C1T7A7"/>
<evidence type="ECO:0000256" key="1">
    <source>
        <dbReference type="SAM" id="MobiDB-lite"/>
    </source>
</evidence>
<name>A0A4C1T7A7_EUMVA</name>
<organism evidence="2 3">
    <name type="scientific">Eumeta variegata</name>
    <name type="common">Bagworm moth</name>
    <name type="synonym">Eumeta japonica</name>
    <dbReference type="NCBI Taxonomy" id="151549"/>
    <lineage>
        <taxon>Eukaryota</taxon>
        <taxon>Metazoa</taxon>
        <taxon>Ecdysozoa</taxon>
        <taxon>Arthropoda</taxon>
        <taxon>Hexapoda</taxon>
        <taxon>Insecta</taxon>
        <taxon>Pterygota</taxon>
        <taxon>Neoptera</taxon>
        <taxon>Endopterygota</taxon>
        <taxon>Lepidoptera</taxon>
        <taxon>Glossata</taxon>
        <taxon>Ditrysia</taxon>
        <taxon>Tineoidea</taxon>
        <taxon>Psychidae</taxon>
        <taxon>Oiketicinae</taxon>
        <taxon>Eumeta</taxon>
    </lineage>
</organism>
<comment type="caution">
    <text evidence="2">The sequence shown here is derived from an EMBL/GenBank/DDBJ whole genome shotgun (WGS) entry which is preliminary data.</text>
</comment>
<reference evidence="2 3" key="1">
    <citation type="journal article" date="2019" name="Commun. Biol.">
        <title>The bagworm genome reveals a unique fibroin gene that provides high tensile strength.</title>
        <authorList>
            <person name="Kono N."/>
            <person name="Nakamura H."/>
            <person name="Ohtoshi R."/>
            <person name="Tomita M."/>
            <person name="Numata K."/>
            <person name="Arakawa K."/>
        </authorList>
    </citation>
    <scope>NUCLEOTIDE SEQUENCE [LARGE SCALE GENOMIC DNA]</scope>
</reference>
<dbReference type="EMBL" id="BGZK01000039">
    <property type="protein sequence ID" value="GBP10076.1"/>
    <property type="molecule type" value="Genomic_DNA"/>
</dbReference>
<feature type="region of interest" description="Disordered" evidence="1">
    <location>
        <begin position="117"/>
        <end position="146"/>
    </location>
</feature>
<dbReference type="Proteomes" id="UP000299102">
    <property type="component" value="Unassembled WGS sequence"/>
</dbReference>
<accession>A0A4C1T7A7</accession>
<sequence length="163" mass="17514">MEQASILTKIRDRALTERTAPPADRRRGRDGSALGRDRAAAGPQLRPRTFTNAYTHHSPALASGFPFASLVNLVPALALFISSDSELPFDRKRSVLFFILLSLDIGSSGFLNEVADDDNGSGCTPPTSGGAVTSRRPEAAPARHPLTTPLPPLSCIVYEICER</sequence>
<feature type="compositionally biased region" description="Polar residues" evidence="1">
    <location>
        <begin position="121"/>
        <end position="131"/>
    </location>
</feature>
<gene>
    <name evidence="2" type="ORF">EVAR_77509_1</name>
</gene>
<evidence type="ECO:0000313" key="3">
    <source>
        <dbReference type="Proteomes" id="UP000299102"/>
    </source>
</evidence>
<proteinExistence type="predicted"/>
<protein>
    <submittedName>
        <fullName evidence="2">Uncharacterized protein</fullName>
    </submittedName>
</protein>
<keyword evidence="3" id="KW-1185">Reference proteome</keyword>
<feature type="region of interest" description="Disordered" evidence="1">
    <location>
        <begin position="17"/>
        <end position="48"/>
    </location>
</feature>